<dbReference type="AlphaFoldDB" id="A0A165SAP3"/>
<reference evidence="1 2" key="1">
    <citation type="journal article" date="2016" name="Mol. Biol. Evol.">
        <title>Comparative Genomics of Early-Diverging Mushroom-Forming Fungi Provides Insights into the Origins of Lignocellulose Decay Capabilities.</title>
        <authorList>
            <person name="Nagy L.G."/>
            <person name="Riley R."/>
            <person name="Tritt A."/>
            <person name="Adam C."/>
            <person name="Daum C."/>
            <person name="Floudas D."/>
            <person name="Sun H."/>
            <person name="Yadav J.S."/>
            <person name="Pangilinan J."/>
            <person name="Larsson K.H."/>
            <person name="Matsuura K."/>
            <person name="Barry K."/>
            <person name="Labutti K."/>
            <person name="Kuo R."/>
            <person name="Ohm R.A."/>
            <person name="Bhattacharya S.S."/>
            <person name="Shirouzu T."/>
            <person name="Yoshinaga Y."/>
            <person name="Martin F.M."/>
            <person name="Grigoriev I.V."/>
            <person name="Hibbett D.S."/>
        </authorList>
    </citation>
    <scope>NUCLEOTIDE SEQUENCE [LARGE SCALE GENOMIC DNA]</scope>
    <source>
        <strain evidence="1 2">HHB14362 ss-1</strain>
    </source>
</reference>
<accession>A0A165SAP3</accession>
<dbReference type="InParanoid" id="A0A165SAP3"/>
<proteinExistence type="predicted"/>
<keyword evidence="2" id="KW-1185">Reference proteome</keyword>
<name>A0A165SAP3_9AGAM</name>
<sequence>MKTAIFPSYFHGKCQQNGVDPPGCPNPDCPVVCGTPGSMVHFYSKLRFIVFNQTKHFLEQMTKPGSDTYDQVERTVLQYSSNARRAPRTVLRYMRRDMESLEELTSLTTRSTDVRTSLKDILGRIGILLEQACGGTGTGVTNGLQSCSWEGPMKEFILSYP</sequence>
<protein>
    <submittedName>
        <fullName evidence="1">Uncharacterized protein</fullName>
    </submittedName>
</protein>
<organism evidence="1 2">
    <name type="scientific">Neolentinus lepideus HHB14362 ss-1</name>
    <dbReference type="NCBI Taxonomy" id="1314782"/>
    <lineage>
        <taxon>Eukaryota</taxon>
        <taxon>Fungi</taxon>
        <taxon>Dikarya</taxon>
        <taxon>Basidiomycota</taxon>
        <taxon>Agaricomycotina</taxon>
        <taxon>Agaricomycetes</taxon>
        <taxon>Gloeophyllales</taxon>
        <taxon>Gloeophyllaceae</taxon>
        <taxon>Neolentinus</taxon>
    </lineage>
</organism>
<evidence type="ECO:0000313" key="2">
    <source>
        <dbReference type="Proteomes" id="UP000076761"/>
    </source>
</evidence>
<dbReference type="Proteomes" id="UP000076761">
    <property type="component" value="Unassembled WGS sequence"/>
</dbReference>
<dbReference type="EMBL" id="KV425575">
    <property type="protein sequence ID" value="KZT24890.1"/>
    <property type="molecule type" value="Genomic_DNA"/>
</dbReference>
<evidence type="ECO:0000313" key="1">
    <source>
        <dbReference type="EMBL" id="KZT24890.1"/>
    </source>
</evidence>
<dbReference type="OrthoDB" id="3255642at2759"/>
<gene>
    <name evidence="1" type="ORF">NEOLEDRAFT_1134591</name>
</gene>